<evidence type="ECO:0000259" key="2">
    <source>
        <dbReference type="Pfam" id="PF17408"/>
    </source>
</evidence>
<dbReference type="InterPro" id="IPR035372">
    <property type="entry name" value="MCD_N"/>
</dbReference>
<evidence type="ECO:0000259" key="1">
    <source>
        <dbReference type="Pfam" id="PF05292"/>
    </source>
</evidence>
<keyword evidence="4" id="KW-1185">Reference proteome</keyword>
<feature type="domain" description="Malonyl-CoA decarboxylase N-terminal" evidence="2">
    <location>
        <begin position="76"/>
        <end position="159"/>
    </location>
</feature>
<dbReference type="InterPro" id="IPR042303">
    <property type="entry name" value="Malonyl_CoA_deC_C_sf"/>
</dbReference>
<dbReference type="GO" id="GO:0006633">
    <property type="term" value="P:fatty acid biosynthetic process"/>
    <property type="evidence" value="ECO:0007669"/>
    <property type="project" value="InterPro"/>
</dbReference>
<gene>
    <name evidence="3" type="ORF">TG4357_02107</name>
</gene>
<dbReference type="Proteomes" id="UP000051587">
    <property type="component" value="Unassembled WGS sequence"/>
</dbReference>
<accession>A0A0P1FCQ9</accession>
<proteinExistence type="predicted"/>
<dbReference type="InterPro" id="IPR007956">
    <property type="entry name" value="Malonyl_CoA_deC_C"/>
</dbReference>
<evidence type="ECO:0000313" key="4">
    <source>
        <dbReference type="Proteomes" id="UP000051587"/>
    </source>
</evidence>
<dbReference type="InterPro" id="IPR038917">
    <property type="entry name" value="Malonyl_CoA_deC"/>
</dbReference>
<sequence>MLQSSFLTDLLASITNRAQQTTATKDARPINELCHVLLSDIGDVSAIKVARAVLQKYRAMDKDQRMDFFRHLADDFDIDPDAVATLAHSYEKSRSTEDLAALAAQAEPRRQEILRRLNRVPGATADLVAMRCDLFEAIRQEPTLARIDLDFAHLFVSWFNPGFLVLRRINWNSPANILEKIIAYEAVHAIDSWDALRLRLLPEDRQCFAYFHPCMPEEPLIFVEVALTNGIPGNIQSVLTEDRAATPADKMDTAVFYSISNCQAGLRGISFGNALIKHVVEDLSASLPQLKTFVTLSPIPGFRAWIDGVQETLSGTEAEALKVALAQSGSRDDKSNDTLRRYIAHYLVKEKRPRGDPANVVARFHLGNGAIVQDVHADGDASDNGQRTSYGTMVNYLYDPARIDRNIEGFTTTGTVATSRTIASLLKSAPIPASKADS</sequence>
<dbReference type="STRING" id="53501.SAMN04488043_10857"/>
<dbReference type="Gene3D" id="3.40.630.150">
    <property type="entry name" value="Malonyl-CoA decarboxylase, catalytic domain"/>
    <property type="match status" value="1"/>
</dbReference>
<dbReference type="PANTHER" id="PTHR28641:SF1">
    <property type="entry name" value="MALONYL-COA DECARBOXYLASE, MITOCHONDRIAL"/>
    <property type="match status" value="1"/>
</dbReference>
<dbReference type="Pfam" id="PF05292">
    <property type="entry name" value="MCD"/>
    <property type="match status" value="1"/>
</dbReference>
<protein>
    <submittedName>
        <fullName evidence="3">Malonyl-CoA decarboxylase (MCD)</fullName>
    </submittedName>
</protein>
<dbReference type="Gene3D" id="1.20.140.90">
    <property type="entry name" value="Malonyl-CoA decarboxylase, oligemerization domain"/>
    <property type="match status" value="1"/>
</dbReference>
<name>A0A0P1FCQ9_THAGE</name>
<organism evidence="3 4">
    <name type="scientific">Thalassovita gelatinovora</name>
    <name type="common">Thalassobius gelatinovorus</name>
    <dbReference type="NCBI Taxonomy" id="53501"/>
    <lineage>
        <taxon>Bacteria</taxon>
        <taxon>Pseudomonadati</taxon>
        <taxon>Pseudomonadota</taxon>
        <taxon>Alphaproteobacteria</taxon>
        <taxon>Rhodobacterales</taxon>
        <taxon>Roseobacteraceae</taxon>
        <taxon>Thalassovita</taxon>
    </lineage>
</organism>
<dbReference type="Pfam" id="PF17408">
    <property type="entry name" value="MCD_N"/>
    <property type="match status" value="1"/>
</dbReference>
<dbReference type="RefSeq" id="WP_058262995.1">
    <property type="nucleotide sequence ID" value="NZ_CP051181.1"/>
</dbReference>
<dbReference type="AlphaFoldDB" id="A0A0P1FCQ9"/>
<dbReference type="GO" id="GO:0050080">
    <property type="term" value="F:malonyl-CoA decarboxylase activity"/>
    <property type="evidence" value="ECO:0007669"/>
    <property type="project" value="InterPro"/>
</dbReference>
<dbReference type="PANTHER" id="PTHR28641">
    <property type="match status" value="1"/>
</dbReference>
<dbReference type="OrthoDB" id="5292736at2"/>
<evidence type="ECO:0000313" key="3">
    <source>
        <dbReference type="EMBL" id="CUH65880.1"/>
    </source>
</evidence>
<dbReference type="EMBL" id="CYSA01000019">
    <property type="protein sequence ID" value="CUH65880.1"/>
    <property type="molecule type" value="Genomic_DNA"/>
</dbReference>
<feature type="domain" description="Malonyl-CoA decarboxylase C-terminal" evidence="1">
    <location>
        <begin position="162"/>
        <end position="399"/>
    </location>
</feature>
<dbReference type="InterPro" id="IPR038351">
    <property type="entry name" value="MCD_N_sf"/>
</dbReference>
<reference evidence="3 4" key="1">
    <citation type="submission" date="2015-09" db="EMBL/GenBank/DDBJ databases">
        <authorList>
            <consortium name="Swine Surveillance"/>
        </authorList>
    </citation>
    <scope>NUCLEOTIDE SEQUENCE [LARGE SCALE GENOMIC DNA]</scope>
    <source>
        <strain evidence="3 4">CECT 4357</strain>
    </source>
</reference>